<evidence type="ECO:0000313" key="1">
    <source>
        <dbReference type="EMBL" id="KAF2459200.1"/>
    </source>
</evidence>
<dbReference type="Proteomes" id="UP000799766">
    <property type="component" value="Unassembled WGS sequence"/>
</dbReference>
<accession>A0A6A6P5B5</accession>
<protein>
    <submittedName>
        <fullName evidence="1">Uncharacterized protein</fullName>
    </submittedName>
</protein>
<sequence length="239" mass="27972">MTSQMVAIAPIPDLELKIPIYQLNTQFILAVYPTDDLSSDTDYTNFVGYELIPWSWIRSHSNHEVLRVAQNEESGTTVGNARNIIWKISAAGIAQPEDSITLLMNAIKYYQMIDSFAGWPLDFMIEEDCYGVTKLMDEMRFVDWFPRPMTQKIWAYIKNDPALSDKWRPYFYLFDTQRLPDVEYIGKHSYFVYMVTKYIAASLITEYFLQSKTSWSEFSRNHSDCVEAYSHRPSNLIER</sequence>
<name>A0A6A6P5B5_9PEZI</name>
<evidence type="ECO:0000313" key="2">
    <source>
        <dbReference type="Proteomes" id="UP000799766"/>
    </source>
</evidence>
<organism evidence="1 2">
    <name type="scientific">Lineolata rhizophorae</name>
    <dbReference type="NCBI Taxonomy" id="578093"/>
    <lineage>
        <taxon>Eukaryota</taxon>
        <taxon>Fungi</taxon>
        <taxon>Dikarya</taxon>
        <taxon>Ascomycota</taxon>
        <taxon>Pezizomycotina</taxon>
        <taxon>Dothideomycetes</taxon>
        <taxon>Dothideomycetes incertae sedis</taxon>
        <taxon>Lineolatales</taxon>
        <taxon>Lineolataceae</taxon>
        <taxon>Lineolata</taxon>
    </lineage>
</organism>
<gene>
    <name evidence="1" type="ORF">BDY21DRAFT_362675</name>
</gene>
<dbReference type="AlphaFoldDB" id="A0A6A6P5B5"/>
<proteinExistence type="predicted"/>
<dbReference type="EMBL" id="MU001676">
    <property type="protein sequence ID" value="KAF2459200.1"/>
    <property type="molecule type" value="Genomic_DNA"/>
</dbReference>
<keyword evidence="2" id="KW-1185">Reference proteome</keyword>
<reference evidence="1" key="1">
    <citation type="journal article" date="2020" name="Stud. Mycol.">
        <title>101 Dothideomycetes genomes: a test case for predicting lifestyles and emergence of pathogens.</title>
        <authorList>
            <person name="Haridas S."/>
            <person name="Albert R."/>
            <person name="Binder M."/>
            <person name="Bloem J."/>
            <person name="Labutti K."/>
            <person name="Salamov A."/>
            <person name="Andreopoulos B."/>
            <person name="Baker S."/>
            <person name="Barry K."/>
            <person name="Bills G."/>
            <person name="Bluhm B."/>
            <person name="Cannon C."/>
            <person name="Castanera R."/>
            <person name="Culley D."/>
            <person name="Daum C."/>
            <person name="Ezra D."/>
            <person name="Gonzalez J."/>
            <person name="Henrissat B."/>
            <person name="Kuo A."/>
            <person name="Liang C."/>
            <person name="Lipzen A."/>
            <person name="Lutzoni F."/>
            <person name="Magnuson J."/>
            <person name="Mondo S."/>
            <person name="Nolan M."/>
            <person name="Ohm R."/>
            <person name="Pangilinan J."/>
            <person name="Park H.-J."/>
            <person name="Ramirez L."/>
            <person name="Alfaro M."/>
            <person name="Sun H."/>
            <person name="Tritt A."/>
            <person name="Yoshinaga Y."/>
            <person name="Zwiers L.-H."/>
            <person name="Turgeon B."/>
            <person name="Goodwin S."/>
            <person name="Spatafora J."/>
            <person name="Crous P."/>
            <person name="Grigoriev I."/>
        </authorList>
    </citation>
    <scope>NUCLEOTIDE SEQUENCE</scope>
    <source>
        <strain evidence="1">ATCC 16933</strain>
    </source>
</reference>